<evidence type="ECO:0000313" key="3">
    <source>
        <dbReference type="Proteomes" id="UP000249633"/>
    </source>
</evidence>
<name>A0A2W5DKX8_9BURK</name>
<evidence type="ECO:0008006" key="4">
    <source>
        <dbReference type="Google" id="ProtNLM"/>
    </source>
</evidence>
<comment type="caution">
    <text evidence="2">The sequence shown here is derived from an EMBL/GenBank/DDBJ whole genome shotgun (WGS) entry which is preliminary data.</text>
</comment>
<sequence length="405" mass="42037">MTRQPARALQRGVTLVEALVALLVMSIGMVALVGLMSNLRQSTDIAKQRSEAMRIAQAELGQLRTFSVLTRPTGALPSVHDYDTDLSSAPAVVATTPDSNASFTVSRVVTPLVAGDNALLLARTASVTVSWADRAGSAEQLTLDTIIARVDPAYGGALAIPAPAADVRIPGGQHPAIPATAKDLGNKTSAFRPSSLSSTVWIFNNLSGVITGACSVPAGTPVSSLTAQDVESCSNNTYGFLIRGQIRYSNTDPANPTAPEATAVAAGVTGVKGSAMADAVPNPTCFVDDIVTGSPSPAYLSYSCIVYPSTGTTKRWTGQVLLGSPLPIGTATSQYRVCRYSADYNGNGTIDNAEHPAVYTNLANSLARQNFLVVHGNVRCPTAPAVDLSAGVFADYSTQQLQPSP</sequence>
<evidence type="ECO:0000313" key="2">
    <source>
        <dbReference type="EMBL" id="PZP30374.1"/>
    </source>
</evidence>
<protein>
    <recommendedName>
        <fullName evidence="4">Prepilin-type N-terminal cleavage/methylation domain-containing protein</fullName>
    </recommendedName>
</protein>
<dbReference type="InterPro" id="IPR012902">
    <property type="entry name" value="N_methyl_site"/>
</dbReference>
<dbReference type="EMBL" id="QFOD01000014">
    <property type="protein sequence ID" value="PZP30374.1"/>
    <property type="molecule type" value="Genomic_DNA"/>
</dbReference>
<feature type="transmembrane region" description="Helical" evidence="1">
    <location>
        <begin position="12"/>
        <end position="36"/>
    </location>
</feature>
<evidence type="ECO:0000256" key="1">
    <source>
        <dbReference type="SAM" id="Phobius"/>
    </source>
</evidence>
<dbReference type="AlphaFoldDB" id="A0A2W5DKX8"/>
<dbReference type="Pfam" id="PF07963">
    <property type="entry name" value="N_methyl"/>
    <property type="match status" value="1"/>
</dbReference>
<dbReference type="Proteomes" id="UP000249633">
    <property type="component" value="Unassembled WGS sequence"/>
</dbReference>
<keyword evidence="1" id="KW-1133">Transmembrane helix</keyword>
<keyword evidence="1" id="KW-0472">Membrane</keyword>
<keyword evidence="1" id="KW-0812">Transmembrane</keyword>
<accession>A0A2W5DKX8</accession>
<gene>
    <name evidence="2" type="ORF">DI603_14700</name>
</gene>
<proteinExistence type="predicted"/>
<reference evidence="2 3" key="1">
    <citation type="submission" date="2017-08" db="EMBL/GenBank/DDBJ databases">
        <title>Infants hospitalized years apart are colonized by the same room-sourced microbial strains.</title>
        <authorList>
            <person name="Brooks B."/>
            <person name="Olm M.R."/>
            <person name="Firek B.A."/>
            <person name="Baker R."/>
            <person name="Thomas B.C."/>
            <person name="Morowitz M.J."/>
            <person name="Banfield J.F."/>
        </authorList>
    </citation>
    <scope>NUCLEOTIDE SEQUENCE [LARGE SCALE GENOMIC DNA]</scope>
    <source>
        <strain evidence="2">S2_012_000_R2_81</strain>
    </source>
</reference>
<dbReference type="PROSITE" id="PS00409">
    <property type="entry name" value="PROKAR_NTER_METHYL"/>
    <property type="match status" value="1"/>
</dbReference>
<organism evidence="2 3">
    <name type="scientific">Roseateles depolymerans</name>
    <dbReference type="NCBI Taxonomy" id="76731"/>
    <lineage>
        <taxon>Bacteria</taxon>
        <taxon>Pseudomonadati</taxon>
        <taxon>Pseudomonadota</taxon>
        <taxon>Betaproteobacteria</taxon>
        <taxon>Burkholderiales</taxon>
        <taxon>Sphaerotilaceae</taxon>
        <taxon>Roseateles</taxon>
    </lineage>
</organism>